<keyword evidence="2" id="KW-1185">Reference proteome</keyword>
<dbReference type="EMBL" id="SSMC01000002">
    <property type="protein sequence ID" value="THD67425.1"/>
    <property type="molecule type" value="Genomic_DNA"/>
</dbReference>
<reference evidence="1 2" key="1">
    <citation type="submission" date="2019-04" db="EMBL/GenBank/DDBJ databases">
        <title>Draft genome sequence of Robertkochia marina CC-AMO-30D.</title>
        <authorList>
            <person name="Hameed A."/>
            <person name="Lin S.-Y."/>
            <person name="Shahina M."/>
            <person name="Lai W.-A."/>
            <person name="Young C.-C."/>
        </authorList>
    </citation>
    <scope>NUCLEOTIDE SEQUENCE [LARGE SCALE GENOMIC DNA]</scope>
    <source>
        <strain evidence="1 2">CC-AMO-30D</strain>
    </source>
</reference>
<evidence type="ECO:0000313" key="1">
    <source>
        <dbReference type="EMBL" id="THD67425.1"/>
    </source>
</evidence>
<comment type="caution">
    <text evidence="1">The sequence shown here is derived from an EMBL/GenBank/DDBJ whole genome shotgun (WGS) entry which is preliminary data.</text>
</comment>
<dbReference type="OrthoDB" id="345849at2"/>
<dbReference type="AlphaFoldDB" id="A0A4S3M1T0"/>
<dbReference type="Proteomes" id="UP000305939">
    <property type="component" value="Unassembled WGS sequence"/>
</dbReference>
<gene>
    <name evidence="1" type="ORF">E7Z59_07115</name>
</gene>
<evidence type="ECO:0000313" key="2">
    <source>
        <dbReference type="Proteomes" id="UP000305939"/>
    </source>
</evidence>
<sequence>MIMPSDKDYKSTKKIKQNISNIKEEFGPLAKWIDDKYDVKTLNLIFDYIGNDKAHPRLQVCLEYARDKGKFMDNKTYNFDKRKQNEIAEKFAEITSDYELKTKSNWIKRIFGLTYESNNLFVYFTDFESIAKIEANEKITEKEIKNLKAKIDNKELWTISRAFSGVTFFLYTDEQLKKYQDSETLKKWKNQYYELLKEYDEFGYFKSDYFYFFLDSKENFDTNYEANWFYYYK</sequence>
<organism evidence="1 2">
    <name type="scientific">Robertkochia marina</name>
    <dbReference type="NCBI Taxonomy" id="1227945"/>
    <lineage>
        <taxon>Bacteria</taxon>
        <taxon>Pseudomonadati</taxon>
        <taxon>Bacteroidota</taxon>
        <taxon>Flavobacteriia</taxon>
        <taxon>Flavobacteriales</taxon>
        <taxon>Flavobacteriaceae</taxon>
        <taxon>Robertkochia</taxon>
    </lineage>
</organism>
<protein>
    <submittedName>
        <fullName evidence="1">Uncharacterized protein</fullName>
    </submittedName>
</protein>
<proteinExistence type="predicted"/>
<accession>A0A4S3M1T0</accession>
<name>A0A4S3M1T0_9FLAO</name>